<evidence type="ECO:0000256" key="1">
    <source>
        <dbReference type="ARBA" id="ARBA00004651"/>
    </source>
</evidence>
<dbReference type="STRING" id="1129794.C427_1047"/>
<feature type="transmembrane region" description="Helical" evidence="7">
    <location>
        <begin position="442"/>
        <end position="460"/>
    </location>
</feature>
<proteinExistence type="inferred from homology"/>
<dbReference type="Proteomes" id="UP000011864">
    <property type="component" value="Chromosome"/>
</dbReference>
<dbReference type="KEGG" id="gps:C427_1047"/>
<feature type="transmembrane region" description="Helical" evidence="7">
    <location>
        <begin position="362"/>
        <end position="381"/>
    </location>
</feature>
<name>K6Z1D5_9ALTE</name>
<evidence type="ECO:0000256" key="2">
    <source>
        <dbReference type="ARBA" id="ARBA00007430"/>
    </source>
</evidence>
<organism evidence="8 9">
    <name type="scientific">Paraglaciecola psychrophila 170</name>
    <dbReference type="NCBI Taxonomy" id="1129794"/>
    <lineage>
        <taxon>Bacteria</taxon>
        <taxon>Pseudomonadati</taxon>
        <taxon>Pseudomonadota</taxon>
        <taxon>Gammaproteobacteria</taxon>
        <taxon>Alteromonadales</taxon>
        <taxon>Alteromonadaceae</taxon>
        <taxon>Paraglaciecola</taxon>
    </lineage>
</organism>
<dbReference type="eggNOG" id="COG2244">
    <property type="taxonomic scope" value="Bacteria"/>
</dbReference>
<feature type="transmembrane region" description="Helical" evidence="7">
    <location>
        <begin position="80"/>
        <end position="102"/>
    </location>
</feature>
<sequence length="469" mass="52731">MIFKFSRSHNIWVIANHFTSKSLMAAKFFIAASFLGPEKMGVVGLLLIIYAISETLTEFGLIHAVIQAKDEPELQDLDSVWWSLACRGLALACILLLFGYFYPIESEYKYVFIFSALLISISALFKSLYSPRYYLVQRHRIFNRLFLFNAFAGIVDIIICIYYLNAGAGILSIFIGLVASELLKLLTSFVFFGKDARFFTRLLNPTFKVHKYIDFGKWIWIGNCNNLILNQSDKLLTGVLLGAQQLGLYQMSSRISQLGISDVAMAIGQYLFPTLSRLNVASKEIMHATFCKFFCYMLIFSIVSASTIISLAPLLVVFLGEQWSGSILLLQILSVTMVIGSLISVLVAFIRAQGNPKSVTIASFYQLLVFVPSLILLGHFFGVIGVAITTVISTLICFGTLLHFCKIPTFEILMPLKSFLKPLFVYTFVYVLSFAVEDIFSLVLINIINALFCMTVVLYIEKDNHEHSH</sequence>
<dbReference type="InterPro" id="IPR050833">
    <property type="entry name" value="Poly_Biosynth_Transport"/>
</dbReference>
<dbReference type="HOGENOM" id="CLU_026911_0_0_6"/>
<keyword evidence="4 7" id="KW-0812">Transmembrane</keyword>
<evidence type="ECO:0000256" key="6">
    <source>
        <dbReference type="ARBA" id="ARBA00023136"/>
    </source>
</evidence>
<dbReference type="EMBL" id="CP003837">
    <property type="protein sequence ID" value="AGH43156.1"/>
    <property type="molecule type" value="Genomic_DNA"/>
</dbReference>
<feature type="transmembrane region" description="Helical" evidence="7">
    <location>
        <begin position="141"/>
        <end position="164"/>
    </location>
</feature>
<dbReference type="AlphaFoldDB" id="K6Z1D5"/>
<dbReference type="OrthoDB" id="5240734at2"/>
<comment type="subcellular location">
    <subcellularLocation>
        <location evidence="1">Cell membrane</location>
        <topology evidence="1">Multi-pass membrane protein</topology>
    </subcellularLocation>
</comment>
<dbReference type="RefSeq" id="WP_007640288.1">
    <property type="nucleotide sequence ID" value="NC_020514.1"/>
</dbReference>
<gene>
    <name evidence="8" type="ORF">C427_1047</name>
</gene>
<keyword evidence="6 7" id="KW-0472">Membrane</keyword>
<evidence type="ECO:0000256" key="4">
    <source>
        <dbReference type="ARBA" id="ARBA00022692"/>
    </source>
</evidence>
<dbReference type="PATRIC" id="fig|1129794.4.peg.1035"/>
<reference evidence="8 9" key="1">
    <citation type="journal article" date="2013" name="Genome Announc.">
        <title>Complete Genome Sequence of Glaciecola psychrophila Strain 170T.</title>
        <authorList>
            <person name="Yin J."/>
            <person name="Chen J."/>
            <person name="Liu G."/>
            <person name="Yu Y."/>
            <person name="Song L."/>
            <person name="Wang X."/>
            <person name="Qu X."/>
        </authorList>
    </citation>
    <scope>NUCLEOTIDE SEQUENCE [LARGE SCALE GENOMIC DNA]</scope>
    <source>
        <strain evidence="8 9">170</strain>
    </source>
</reference>
<dbReference type="PANTHER" id="PTHR30250">
    <property type="entry name" value="PST FAMILY PREDICTED COLANIC ACID TRANSPORTER"/>
    <property type="match status" value="1"/>
</dbReference>
<feature type="transmembrane region" description="Helical" evidence="7">
    <location>
        <begin position="108"/>
        <end position="129"/>
    </location>
</feature>
<feature type="transmembrane region" description="Helical" evidence="7">
    <location>
        <begin position="419"/>
        <end position="436"/>
    </location>
</feature>
<dbReference type="GO" id="GO:0005886">
    <property type="term" value="C:plasma membrane"/>
    <property type="evidence" value="ECO:0007669"/>
    <property type="project" value="UniProtKB-SubCell"/>
</dbReference>
<feature type="transmembrane region" description="Helical" evidence="7">
    <location>
        <begin position="387"/>
        <end position="407"/>
    </location>
</feature>
<evidence type="ECO:0000313" key="9">
    <source>
        <dbReference type="Proteomes" id="UP000011864"/>
    </source>
</evidence>
<dbReference type="Pfam" id="PF13440">
    <property type="entry name" value="Polysacc_synt_3"/>
    <property type="match status" value="1"/>
</dbReference>
<feature type="transmembrane region" description="Helical" evidence="7">
    <location>
        <begin position="326"/>
        <end position="350"/>
    </location>
</feature>
<evidence type="ECO:0008006" key="10">
    <source>
        <dbReference type="Google" id="ProtNLM"/>
    </source>
</evidence>
<comment type="similarity">
    <text evidence="2">Belongs to the polysaccharide synthase family.</text>
</comment>
<dbReference type="PANTHER" id="PTHR30250:SF10">
    <property type="entry name" value="LIPOPOLYSACCHARIDE BIOSYNTHESIS PROTEIN WZXC"/>
    <property type="match status" value="1"/>
</dbReference>
<protein>
    <recommendedName>
        <fullName evidence="10">Polysaccharide biosynthesis protein C-terminal domain-containing protein</fullName>
    </recommendedName>
</protein>
<evidence type="ECO:0000256" key="5">
    <source>
        <dbReference type="ARBA" id="ARBA00022989"/>
    </source>
</evidence>
<feature type="transmembrane region" description="Helical" evidence="7">
    <location>
        <begin position="170"/>
        <end position="192"/>
    </location>
</feature>
<evidence type="ECO:0000256" key="7">
    <source>
        <dbReference type="SAM" id="Phobius"/>
    </source>
</evidence>
<accession>K6Z1D5</accession>
<feature type="transmembrane region" description="Helical" evidence="7">
    <location>
        <begin position="42"/>
        <end position="68"/>
    </location>
</feature>
<feature type="transmembrane region" description="Helical" evidence="7">
    <location>
        <begin position="12"/>
        <end position="36"/>
    </location>
</feature>
<evidence type="ECO:0000256" key="3">
    <source>
        <dbReference type="ARBA" id="ARBA00022475"/>
    </source>
</evidence>
<evidence type="ECO:0000313" key="8">
    <source>
        <dbReference type="EMBL" id="AGH43156.1"/>
    </source>
</evidence>
<feature type="transmembrane region" description="Helical" evidence="7">
    <location>
        <begin position="293"/>
        <end position="320"/>
    </location>
</feature>
<keyword evidence="9" id="KW-1185">Reference proteome</keyword>
<keyword evidence="5 7" id="KW-1133">Transmembrane helix</keyword>
<keyword evidence="3" id="KW-1003">Cell membrane</keyword>